<feature type="domain" description="Cytidyltransferase-like" evidence="6">
    <location>
        <begin position="8"/>
        <end position="138"/>
    </location>
</feature>
<dbReference type="Pfam" id="PF01467">
    <property type="entry name" value="CTP_transf_like"/>
    <property type="match status" value="1"/>
</dbReference>
<dbReference type="EC" id="2.7.7.1" evidence="4 5"/>
<comment type="caution">
    <text evidence="7">The sequence shown here is derived from an EMBL/GenBank/DDBJ whole genome shotgun (WGS) entry which is preliminary data.</text>
</comment>
<organism evidence="7 8">
    <name type="scientific">Methanosphaera stadtmanae</name>
    <dbReference type="NCBI Taxonomy" id="2317"/>
    <lineage>
        <taxon>Archaea</taxon>
        <taxon>Methanobacteriati</taxon>
        <taxon>Methanobacteriota</taxon>
        <taxon>Methanomada group</taxon>
        <taxon>Methanobacteria</taxon>
        <taxon>Methanobacteriales</taxon>
        <taxon>Methanobacteriaceae</taxon>
        <taxon>Methanosphaera</taxon>
    </lineage>
</organism>
<keyword evidence="4" id="KW-0067">ATP-binding</keyword>
<dbReference type="InterPro" id="IPR004821">
    <property type="entry name" value="Cyt_trans-like"/>
</dbReference>
<gene>
    <name evidence="7" type="ORF">CA615_02170</name>
</gene>
<evidence type="ECO:0000256" key="3">
    <source>
        <dbReference type="ARBA" id="ARBA00022695"/>
    </source>
</evidence>
<dbReference type="Proteomes" id="UP000248557">
    <property type="component" value="Unassembled WGS sequence"/>
</dbReference>
<dbReference type="PANTHER" id="PTHR21342">
    <property type="entry name" value="PHOSPHOPANTETHEINE ADENYLYLTRANSFERASE"/>
    <property type="match status" value="1"/>
</dbReference>
<evidence type="ECO:0000259" key="6">
    <source>
        <dbReference type="Pfam" id="PF01467"/>
    </source>
</evidence>
<evidence type="ECO:0000256" key="4">
    <source>
        <dbReference type="HAMAP-Rule" id="MF_00243"/>
    </source>
</evidence>
<keyword evidence="3 4" id="KW-0548">Nucleotidyltransferase</keyword>
<comment type="pathway">
    <text evidence="4">Cofactor biosynthesis; NAD(+) biosynthesis; NAD(+) from nicotinamide D-ribonucleotide: step 1/1.</text>
</comment>
<keyword evidence="4" id="KW-0547">Nucleotide-binding</keyword>
<dbReference type="Gene3D" id="3.40.50.620">
    <property type="entry name" value="HUPs"/>
    <property type="match status" value="1"/>
</dbReference>
<dbReference type="UniPathway" id="UPA00253">
    <property type="reaction ID" value="UER00600"/>
</dbReference>
<proteinExistence type="inferred from homology"/>
<evidence type="ECO:0000256" key="1">
    <source>
        <dbReference type="ARBA" id="ARBA00010124"/>
    </source>
</evidence>
<dbReference type="InterPro" id="IPR014729">
    <property type="entry name" value="Rossmann-like_a/b/a_fold"/>
</dbReference>
<dbReference type="HAMAP" id="MF_00243">
    <property type="entry name" value="NMN_adenylyltr"/>
    <property type="match status" value="1"/>
</dbReference>
<keyword evidence="4" id="KW-0520">NAD</keyword>
<dbReference type="PANTHER" id="PTHR21342:SF0">
    <property type="entry name" value="BIFUNCTIONAL NMN ADENYLYLTRANSFERASE_NUDIX HYDROLASE"/>
    <property type="match status" value="1"/>
</dbReference>
<dbReference type="GO" id="GO:0000309">
    <property type="term" value="F:nicotinamide-nucleotide adenylyltransferase activity"/>
    <property type="evidence" value="ECO:0007669"/>
    <property type="project" value="UniProtKB-UniRule"/>
</dbReference>
<dbReference type="NCBIfam" id="TIGR00125">
    <property type="entry name" value="cyt_tran_rel"/>
    <property type="match status" value="1"/>
</dbReference>
<keyword evidence="4" id="KW-0662">Pyridine nucleotide biosynthesis</keyword>
<dbReference type="EMBL" id="NGJK01000023">
    <property type="protein sequence ID" value="RAP03466.1"/>
    <property type="molecule type" value="Genomic_DNA"/>
</dbReference>
<sequence>MNEKRGLLIGRMQPVHKGHISVIHETLKEVDELVIGIGSAEKSHTLSNPFTGGERILMLTKALREYNIDPSRYYILPLEDIACNSLWVGHVTMLTPPFCRVYSGNSLVQQLFQEANIPYTQPPLFNRTEYSGTEVRRRMLNNDNWEKLVPNSVIKVLKEINGIQRIQKLNQKEISELV</sequence>
<name>A0A328Q742_9EURY</name>
<evidence type="ECO:0000256" key="5">
    <source>
        <dbReference type="NCBIfam" id="TIGR01527"/>
    </source>
</evidence>
<dbReference type="NCBIfam" id="NF002243">
    <property type="entry name" value="PRK01153.1"/>
    <property type="match status" value="1"/>
</dbReference>
<evidence type="ECO:0000313" key="8">
    <source>
        <dbReference type="Proteomes" id="UP000248557"/>
    </source>
</evidence>
<dbReference type="CDD" id="cd02166">
    <property type="entry name" value="NMNAT_Archaea"/>
    <property type="match status" value="1"/>
</dbReference>
<dbReference type="RefSeq" id="WP_112149370.1">
    <property type="nucleotide sequence ID" value="NZ_JAXJAF010000166.1"/>
</dbReference>
<dbReference type="InterPro" id="IPR006418">
    <property type="entry name" value="NMN_Atrans_arc"/>
</dbReference>
<accession>A0A328Q742</accession>
<protein>
    <recommendedName>
        <fullName evidence="4 5">Nicotinamide-nucleotide adenylyltransferase</fullName>
        <ecNumber evidence="4 5">2.7.7.1</ecNumber>
    </recommendedName>
    <alternativeName>
        <fullName evidence="4">NAD(+) diphosphorylase</fullName>
    </alternativeName>
    <alternativeName>
        <fullName evidence="4">NAD(+) pyrophosphorylase</fullName>
    </alternativeName>
    <alternativeName>
        <fullName evidence="4">NMN adenylyltransferase</fullName>
    </alternativeName>
</protein>
<comment type="catalytic activity">
    <reaction evidence="4">
        <text>beta-nicotinamide D-ribonucleotide + ATP + H(+) = diphosphate + NAD(+)</text>
        <dbReference type="Rhea" id="RHEA:21360"/>
        <dbReference type="ChEBI" id="CHEBI:14649"/>
        <dbReference type="ChEBI" id="CHEBI:15378"/>
        <dbReference type="ChEBI" id="CHEBI:30616"/>
        <dbReference type="ChEBI" id="CHEBI:33019"/>
        <dbReference type="ChEBI" id="CHEBI:57540"/>
        <dbReference type="EC" id="2.7.7.1"/>
    </reaction>
</comment>
<comment type="subcellular location">
    <subcellularLocation>
        <location evidence="4">Cytoplasm</location>
    </subcellularLocation>
</comment>
<evidence type="ECO:0000256" key="2">
    <source>
        <dbReference type="ARBA" id="ARBA00022679"/>
    </source>
</evidence>
<dbReference type="SUPFAM" id="SSF52374">
    <property type="entry name" value="Nucleotidylyl transferase"/>
    <property type="match status" value="1"/>
</dbReference>
<dbReference type="GO" id="GO:0005737">
    <property type="term" value="C:cytoplasm"/>
    <property type="evidence" value="ECO:0007669"/>
    <property type="project" value="UniProtKB-SubCell"/>
</dbReference>
<dbReference type="NCBIfam" id="TIGR01527">
    <property type="entry name" value="arch_NMN_Atrans"/>
    <property type="match status" value="1"/>
</dbReference>
<keyword evidence="2 4" id="KW-0808">Transferase</keyword>
<comment type="similarity">
    <text evidence="1 4">Belongs to the archaeal NMN adenylyltransferase family.</text>
</comment>
<reference evidence="7 8" key="1">
    <citation type="submission" date="2017-05" db="EMBL/GenBank/DDBJ databases">
        <title>Host range expansion of the Methanosphaera genus to humans and monogastric animals involves recent and extensive reduction in genome content.</title>
        <authorList>
            <person name="Hoedt E.C."/>
            <person name="Volmer J.G."/>
            <person name="Parks D.H."/>
            <person name="Rosewarne C.P."/>
            <person name="Denman S.E."/>
            <person name="Mcsweeney C.S."/>
            <person name="O Cuiv P."/>
            <person name="Hugenholtz P."/>
            <person name="Tyson G.W."/>
            <person name="Morrison M."/>
        </authorList>
    </citation>
    <scope>NUCLEOTIDE SEQUENCE [LARGE SCALE GENOMIC DNA]</scope>
    <source>
        <strain evidence="7 8">PA5</strain>
    </source>
</reference>
<dbReference type="GO" id="GO:0009435">
    <property type="term" value="P:NAD+ biosynthetic process"/>
    <property type="evidence" value="ECO:0007669"/>
    <property type="project" value="UniProtKB-UniRule"/>
</dbReference>
<evidence type="ECO:0000313" key="7">
    <source>
        <dbReference type="EMBL" id="RAP03466.1"/>
    </source>
</evidence>
<dbReference type="AlphaFoldDB" id="A0A328Q742"/>
<keyword evidence="4" id="KW-0963">Cytoplasm</keyword>
<dbReference type="GO" id="GO:0005524">
    <property type="term" value="F:ATP binding"/>
    <property type="evidence" value="ECO:0007669"/>
    <property type="project" value="UniProtKB-KW"/>
</dbReference>